<evidence type="ECO:0000313" key="3">
    <source>
        <dbReference type="Proteomes" id="UP000441162"/>
    </source>
</evidence>
<dbReference type="EMBL" id="VVZA01000004">
    <property type="protein sequence ID" value="KAA5406444.1"/>
    <property type="molecule type" value="Genomic_DNA"/>
</dbReference>
<gene>
    <name evidence="2" type="ORF">F2Y51_06195</name>
    <name evidence="1" type="ORF">F2Y58_05575</name>
</gene>
<accession>A0A4Q5HXJ0</accession>
<evidence type="ECO:0000313" key="2">
    <source>
        <dbReference type="EMBL" id="KAA5406444.1"/>
    </source>
</evidence>
<dbReference type="AlphaFoldDB" id="A0A4Q5HXJ0"/>
<evidence type="ECO:0000313" key="4">
    <source>
        <dbReference type="Proteomes" id="UP000481616"/>
    </source>
</evidence>
<protein>
    <submittedName>
        <fullName evidence="1">Uncharacterized protein</fullName>
    </submittedName>
</protein>
<dbReference type="Proteomes" id="UP000441162">
    <property type="component" value="Unassembled WGS sequence"/>
</dbReference>
<sequence length="106" mass="12769">MEKKKEMKIFDYENWDSDKLSDHLAKYIKYKSDCYSLIIHKNDWDGYEDRSWIAYYAKENQTSFSTQNELLKVSGATLHKVLVNMAIAYSRFREEQGDDPNYHWKL</sequence>
<name>A0A4Q5HXJ0_9BACT</name>
<dbReference type="Proteomes" id="UP000481616">
    <property type="component" value="Unassembled WGS sequence"/>
</dbReference>
<evidence type="ECO:0000313" key="1">
    <source>
        <dbReference type="EMBL" id="KAA5399596.1"/>
    </source>
</evidence>
<reference evidence="3 4" key="1">
    <citation type="journal article" date="2019" name="Nat. Med.">
        <title>A library of human gut bacterial isolates paired with longitudinal multiomics data enables mechanistic microbiome research.</title>
        <authorList>
            <person name="Poyet M."/>
            <person name="Groussin M."/>
            <person name="Gibbons S.M."/>
            <person name="Avila-Pacheco J."/>
            <person name="Jiang X."/>
            <person name="Kearney S.M."/>
            <person name="Perrotta A.R."/>
            <person name="Berdy B."/>
            <person name="Zhao S."/>
            <person name="Lieberman T.D."/>
            <person name="Swanson P.K."/>
            <person name="Smith M."/>
            <person name="Roesemann S."/>
            <person name="Alexander J.E."/>
            <person name="Rich S.A."/>
            <person name="Livny J."/>
            <person name="Vlamakis H."/>
            <person name="Clish C."/>
            <person name="Bullock K."/>
            <person name="Deik A."/>
            <person name="Scott J."/>
            <person name="Pierce K.A."/>
            <person name="Xavier R.J."/>
            <person name="Alm E.J."/>
        </authorList>
    </citation>
    <scope>NUCLEOTIDE SEQUENCE [LARGE SCALE GENOMIC DNA]</scope>
    <source>
        <strain evidence="1 4">BIOML-A1</strain>
        <strain evidence="2 3">BIOML-A4</strain>
    </source>
</reference>
<dbReference type="RefSeq" id="WP_130053764.1">
    <property type="nucleotide sequence ID" value="NZ_RCXK01000004.1"/>
</dbReference>
<dbReference type="EMBL" id="VVYY01000004">
    <property type="protein sequence ID" value="KAA5399596.1"/>
    <property type="molecule type" value="Genomic_DNA"/>
</dbReference>
<organism evidence="1 4">
    <name type="scientific">Phocaeicola dorei</name>
    <dbReference type="NCBI Taxonomy" id="357276"/>
    <lineage>
        <taxon>Bacteria</taxon>
        <taxon>Pseudomonadati</taxon>
        <taxon>Bacteroidota</taxon>
        <taxon>Bacteroidia</taxon>
        <taxon>Bacteroidales</taxon>
        <taxon>Bacteroidaceae</taxon>
        <taxon>Phocaeicola</taxon>
    </lineage>
</organism>
<comment type="caution">
    <text evidence="1">The sequence shown here is derived from an EMBL/GenBank/DDBJ whole genome shotgun (WGS) entry which is preliminary data.</text>
</comment>
<proteinExistence type="predicted"/>